<keyword evidence="3" id="KW-1003">Cell membrane</keyword>
<dbReference type="RefSeq" id="WP_088843132.1">
    <property type="nucleotide sequence ID" value="NZ_FYEW01000001.1"/>
</dbReference>
<protein>
    <submittedName>
        <fullName evidence="9">Biopolymer transport protein ExbD/TolR</fullName>
    </submittedName>
</protein>
<organism evidence="9 10">
    <name type="scientific">Hymenobacter gelipurpurascens</name>
    <dbReference type="NCBI Taxonomy" id="89968"/>
    <lineage>
        <taxon>Bacteria</taxon>
        <taxon>Pseudomonadati</taxon>
        <taxon>Bacteroidota</taxon>
        <taxon>Cytophagia</taxon>
        <taxon>Cytophagales</taxon>
        <taxon>Hymenobacteraceae</taxon>
        <taxon>Hymenobacter</taxon>
    </lineage>
</organism>
<dbReference type="Pfam" id="PF02472">
    <property type="entry name" value="ExbD"/>
    <property type="match status" value="1"/>
</dbReference>
<comment type="subcellular location">
    <subcellularLocation>
        <location evidence="1">Cell membrane</location>
        <topology evidence="1">Single-pass membrane protein</topology>
    </subcellularLocation>
    <subcellularLocation>
        <location evidence="7">Cell membrane</location>
        <topology evidence="7">Single-pass type II membrane protein</topology>
    </subcellularLocation>
</comment>
<keyword evidence="10" id="KW-1185">Reference proteome</keyword>
<dbReference type="GO" id="GO:0022857">
    <property type="term" value="F:transmembrane transporter activity"/>
    <property type="evidence" value="ECO:0007669"/>
    <property type="project" value="InterPro"/>
</dbReference>
<comment type="similarity">
    <text evidence="2 7">Belongs to the ExbD/TolR family.</text>
</comment>
<keyword evidence="7" id="KW-0653">Protein transport</keyword>
<dbReference type="GO" id="GO:0015031">
    <property type="term" value="P:protein transport"/>
    <property type="evidence" value="ECO:0007669"/>
    <property type="project" value="UniProtKB-KW"/>
</dbReference>
<evidence type="ECO:0000313" key="10">
    <source>
        <dbReference type="Proteomes" id="UP000198131"/>
    </source>
</evidence>
<name>A0A212TMJ3_9BACT</name>
<gene>
    <name evidence="9" type="ORF">SAMN06265337_1869</name>
</gene>
<sequence length="160" mass="18069">MSVLSYSRRHCLKDVYGLPAVAGVALVLSLVLMSVGRLRSPADLPSIQLPVGHSDTVCRLWEVPVVQVTLDDSQRFYLQTHDSLLNAQLVPHAAPLTTASQVAQKLRDMTQLSHQFYHKPTAVWLRADQRISSREIMAVFYQLRQQGISRVFLVMETERT</sequence>
<evidence type="ECO:0000256" key="7">
    <source>
        <dbReference type="RuleBase" id="RU003879"/>
    </source>
</evidence>
<dbReference type="Proteomes" id="UP000198131">
    <property type="component" value="Unassembled WGS sequence"/>
</dbReference>
<evidence type="ECO:0000256" key="5">
    <source>
        <dbReference type="ARBA" id="ARBA00022989"/>
    </source>
</evidence>
<evidence type="ECO:0000256" key="1">
    <source>
        <dbReference type="ARBA" id="ARBA00004162"/>
    </source>
</evidence>
<reference evidence="10" key="1">
    <citation type="submission" date="2017-06" db="EMBL/GenBank/DDBJ databases">
        <authorList>
            <person name="Varghese N."/>
            <person name="Submissions S."/>
        </authorList>
    </citation>
    <scope>NUCLEOTIDE SEQUENCE [LARGE SCALE GENOMIC DNA]</scope>
    <source>
        <strain evidence="10">DSM 11116</strain>
    </source>
</reference>
<dbReference type="OrthoDB" id="9829089at2"/>
<dbReference type="Gene3D" id="3.30.420.270">
    <property type="match status" value="1"/>
</dbReference>
<keyword evidence="6 8" id="KW-0472">Membrane</keyword>
<dbReference type="EMBL" id="FYEW01000001">
    <property type="protein sequence ID" value="SNC67195.1"/>
    <property type="molecule type" value="Genomic_DNA"/>
</dbReference>
<accession>A0A212TMJ3</accession>
<keyword evidence="4 7" id="KW-0812">Transmembrane</keyword>
<evidence type="ECO:0000256" key="2">
    <source>
        <dbReference type="ARBA" id="ARBA00005811"/>
    </source>
</evidence>
<evidence type="ECO:0000256" key="8">
    <source>
        <dbReference type="SAM" id="Phobius"/>
    </source>
</evidence>
<evidence type="ECO:0000256" key="3">
    <source>
        <dbReference type="ARBA" id="ARBA00022475"/>
    </source>
</evidence>
<proteinExistence type="inferred from homology"/>
<evidence type="ECO:0000256" key="6">
    <source>
        <dbReference type="ARBA" id="ARBA00023136"/>
    </source>
</evidence>
<keyword evidence="7" id="KW-0813">Transport</keyword>
<dbReference type="GO" id="GO:0005886">
    <property type="term" value="C:plasma membrane"/>
    <property type="evidence" value="ECO:0007669"/>
    <property type="project" value="UniProtKB-SubCell"/>
</dbReference>
<feature type="transmembrane region" description="Helical" evidence="8">
    <location>
        <begin position="15"/>
        <end position="35"/>
    </location>
</feature>
<dbReference type="AlphaFoldDB" id="A0A212TMJ3"/>
<dbReference type="InterPro" id="IPR003400">
    <property type="entry name" value="ExbD"/>
</dbReference>
<evidence type="ECO:0000313" key="9">
    <source>
        <dbReference type="EMBL" id="SNC67195.1"/>
    </source>
</evidence>
<keyword evidence="5 8" id="KW-1133">Transmembrane helix</keyword>
<evidence type="ECO:0000256" key="4">
    <source>
        <dbReference type="ARBA" id="ARBA00022692"/>
    </source>
</evidence>